<keyword evidence="5" id="KW-0560">Oxidoreductase</keyword>
<keyword evidence="14" id="KW-1185">Reference proteome</keyword>
<keyword evidence="7" id="KW-0676">Redox-active center</keyword>
<evidence type="ECO:0000256" key="1">
    <source>
        <dbReference type="ARBA" id="ARBA00003330"/>
    </source>
</evidence>
<keyword evidence="4" id="KW-0049">Antioxidant</keyword>
<evidence type="ECO:0000259" key="12">
    <source>
        <dbReference type="PROSITE" id="PS51352"/>
    </source>
</evidence>
<dbReference type="InterPro" id="IPR013766">
    <property type="entry name" value="Thioredoxin_domain"/>
</dbReference>
<evidence type="ECO:0000256" key="10">
    <source>
        <dbReference type="ARBA" id="ARBA00042639"/>
    </source>
</evidence>
<comment type="similarity">
    <text evidence="9">Belongs to the peroxiredoxin family. BCP/PrxQ subfamily.</text>
</comment>
<comment type="caution">
    <text evidence="13">The sequence shown here is derived from an EMBL/GenBank/DDBJ whole genome shotgun (WGS) entry which is preliminary data.</text>
</comment>
<protein>
    <recommendedName>
        <fullName evidence="2">thioredoxin-dependent peroxiredoxin</fullName>
        <ecNumber evidence="2">1.11.1.24</ecNumber>
    </recommendedName>
    <alternativeName>
        <fullName evidence="8">Thioredoxin peroxidase</fullName>
    </alternativeName>
    <alternativeName>
        <fullName evidence="10">Thioredoxin-dependent peroxiredoxin Bcp</fullName>
    </alternativeName>
</protein>
<dbReference type="PANTHER" id="PTHR42801:SF7">
    <property type="entry name" value="SLL1159 PROTEIN"/>
    <property type="match status" value="1"/>
</dbReference>
<gene>
    <name evidence="13" type="ORF">VOI32_07725</name>
</gene>
<dbReference type="EMBL" id="JAYLVJ010000007">
    <property type="protein sequence ID" value="MEO1753808.1"/>
    <property type="molecule type" value="Genomic_DNA"/>
</dbReference>
<sequence length="222" mass="24296">MRKGLVISDMDTDASAEIAMARASATITNALRAGARAPMFALHDKLGNKVMLEQLLRSGPVVLNFLRGSWCSFGEENLARFSALHGRIVSAGAKAVALAPPDASLNQSAHLPVPELVDTDLRVARAFGLTFDLPEELRGRYIDLGYVPPKRRRSGLFLVPVPATYLLDEDGIVAFAHVDFDYRNGFDGESLLKALDALRARREVRDRNRGRLAVLKVVKKSS</sequence>
<dbReference type="InterPro" id="IPR000866">
    <property type="entry name" value="AhpC/TSA"/>
</dbReference>
<dbReference type="CDD" id="cd02970">
    <property type="entry name" value="PRX_like2"/>
    <property type="match status" value="1"/>
</dbReference>
<organism evidence="13 14">
    <name type="scientific">Paraburkholderia caribensis</name>
    <dbReference type="NCBI Taxonomy" id="75105"/>
    <lineage>
        <taxon>Bacteria</taxon>
        <taxon>Pseudomonadati</taxon>
        <taxon>Pseudomonadota</taxon>
        <taxon>Betaproteobacteria</taxon>
        <taxon>Burkholderiales</taxon>
        <taxon>Burkholderiaceae</taxon>
        <taxon>Paraburkholderia</taxon>
    </lineage>
</organism>
<dbReference type="PROSITE" id="PS51352">
    <property type="entry name" value="THIOREDOXIN_2"/>
    <property type="match status" value="1"/>
</dbReference>
<dbReference type="Gene3D" id="3.40.30.10">
    <property type="entry name" value="Glutaredoxin"/>
    <property type="match status" value="1"/>
</dbReference>
<evidence type="ECO:0000256" key="2">
    <source>
        <dbReference type="ARBA" id="ARBA00013017"/>
    </source>
</evidence>
<evidence type="ECO:0000256" key="6">
    <source>
        <dbReference type="ARBA" id="ARBA00023157"/>
    </source>
</evidence>
<evidence type="ECO:0000256" key="3">
    <source>
        <dbReference type="ARBA" id="ARBA00022559"/>
    </source>
</evidence>
<keyword evidence="6" id="KW-1015">Disulfide bond</keyword>
<evidence type="ECO:0000256" key="11">
    <source>
        <dbReference type="ARBA" id="ARBA00049091"/>
    </source>
</evidence>
<dbReference type="PANTHER" id="PTHR42801">
    <property type="entry name" value="THIOREDOXIN-DEPENDENT PEROXIDE REDUCTASE"/>
    <property type="match status" value="1"/>
</dbReference>
<evidence type="ECO:0000256" key="7">
    <source>
        <dbReference type="ARBA" id="ARBA00023284"/>
    </source>
</evidence>
<dbReference type="EC" id="1.11.1.24" evidence="2"/>
<dbReference type="InterPro" id="IPR050924">
    <property type="entry name" value="Peroxiredoxin_BCP/PrxQ"/>
</dbReference>
<comment type="function">
    <text evidence="1">Thiol-specific peroxidase that catalyzes the reduction of hydrogen peroxide and organic hydroperoxides to water and alcohols, respectively. Plays a role in cell protection against oxidative stress by detoxifying peroxides and as sensor of hydrogen peroxide-mediated signaling events.</text>
</comment>
<comment type="catalytic activity">
    <reaction evidence="11">
        <text>a hydroperoxide + [thioredoxin]-dithiol = an alcohol + [thioredoxin]-disulfide + H2O</text>
        <dbReference type="Rhea" id="RHEA:62620"/>
        <dbReference type="Rhea" id="RHEA-COMP:10698"/>
        <dbReference type="Rhea" id="RHEA-COMP:10700"/>
        <dbReference type="ChEBI" id="CHEBI:15377"/>
        <dbReference type="ChEBI" id="CHEBI:29950"/>
        <dbReference type="ChEBI" id="CHEBI:30879"/>
        <dbReference type="ChEBI" id="CHEBI:35924"/>
        <dbReference type="ChEBI" id="CHEBI:50058"/>
        <dbReference type="EC" id="1.11.1.24"/>
    </reaction>
</comment>
<reference evidence="13 14" key="1">
    <citation type="submission" date="2024-01" db="EMBL/GenBank/DDBJ databases">
        <title>The diversity of rhizobia nodulating Mimosa spp. in eleven states of Brazil covering several biomes is determined by host plant, location, and edaphic factors.</title>
        <authorList>
            <person name="Rouws L."/>
            <person name="Barauna A."/>
            <person name="Beukes C."/>
            <person name="De Faria S.M."/>
            <person name="Gross E."/>
            <person name="Dos Reis Junior F.B."/>
            <person name="Simon M."/>
            <person name="Maluk M."/>
            <person name="Odee D.W."/>
            <person name="Kenicer G."/>
            <person name="Young J.P.W."/>
            <person name="Reis V.M."/>
            <person name="Zilli J."/>
            <person name="James E.K."/>
        </authorList>
    </citation>
    <scope>NUCLEOTIDE SEQUENCE [LARGE SCALE GENOMIC DNA]</scope>
    <source>
        <strain evidence="13 14">JHI1651</strain>
    </source>
</reference>
<evidence type="ECO:0000256" key="9">
    <source>
        <dbReference type="ARBA" id="ARBA00038489"/>
    </source>
</evidence>
<evidence type="ECO:0000313" key="13">
    <source>
        <dbReference type="EMBL" id="MEO1753808.1"/>
    </source>
</evidence>
<evidence type="ECO:0000256" key="5">
    <source>
        <dbReference type="ARBA" id="ARBA00023002"/>
    </source>
</evidence>
<feature type="domain" description="Thioredoxin" evidence="12">
    <location>
        <begin position="31"/>
        <end position="200"/>
    </location>
</feature>
<dbReference type="RefSeq" id="WP_176957080.1">
    <property type="nucleotide sequence ID" value="NZ_CP015960.1"/>
</dbReference>
<evidence type="ECO:0000256" key="4">
    <source>
        <dbReference type="ARBA" id="ARBA00022862"/>
    </source>
</evidence>
<name>A0ABV0DRR9_9BURK</name>
<keyword evidence="3" id="KW-0575">Peroxidase</keyword>
<dbReference type="SUPFAM" id="SSF52833">
    <property type="entry name" value="Thioredoxin-like"/>
    <property type="match status" value="1"/>
</dbReference>
<evidence type="ECO:0000256" key="8">
    <source>
        <dbReference type="ARBA" id="ARBA00032824"/>
    </source>
</evidence>
<dbReference type="Pfam" id="PF00578">
    <property type="entry name" value="AhpC-TSA"/>
    <property type="match status" value="1"/>
</dbReference>
<proteinExistence type="inferred from homology"/>
<evidence type="ECO:0000313" key="14">
    <source>
        <dbReference type="Proteomes" id="UP001462961"/>
    </source>
</evidence>
<dbReference type="InterPro" id="IPR036249">
    <property type="entry name" value="Thioredoxin-like_sf"/>
</dbReference>
<accession>A0ABV0DRR9</accession>
<dbReference type="Proteomes" id="UP001462961">
    <property type="component" value="Unassembled WGS sequence"/>
</dbReference>